<keyword evidence="6" id="KW-0592">Phosphate transport</keyword>
<sequence length="474" mass="51180">MNTILLITVLIAGFYMAWNIGANDVSNAMGTSVGSGALTLTKAVIIAGVLEFCGAFFLGGNVSKTIQGGLVDTSLFAHCPHILLYGMLSALISTALWLQLSSYFGWPVSTTHAIVGSLLGFGLFHGGTEAVFWGEVGMIASSWVISPVLSGLISFFIFTLLQKKVLYTLNPIQATKKVIPYLCALLFFVFTLTFLLAGVGRFSLHISEGYVFLIAGSVAIVTYFLARIGFKWTKMPASSSAHFSAKDAQRLHSFNKTQKHLQRIFLTSKHEEKEQIHTILKQITGWKKELEEKVNHFQTHSDYQIVEKRFVILQIFSASYIAFAHGANDVANAIGPVAASLNIIKTGTVQIAPHISSSLLALGGAGIVIGLATWGWRVMETIGKKITVLTPTRGFSAEFGAAITILIASKLGLPISTTHCIVGSVLGVGLARGLSSLNLKTLKDIFLSWIITIPASAILCVIIFYLIRALFSSM</sequence>
<feature type="transmembrane region" description="Helical" evidence="6">
    <location>
        <begin position="136"/>
        <end position="158"/>
    </location>
</feature>
<dbReference type="AlphaFoldDB" id="A0A2A4X2D6"/>
<evidence type="ECO:0000256" key="4">
    <source>
        <dbReference type="ARBA" id="ARBA00022989"/>
    </source>
</evidence>
<evidence type="ECO:0000313" key="7">
    <source>
        <dbReference type="EMBL" id="PCI76217.1"/>
    </source>
</evidence>
<comment type="caution">
    <text evidence="7">The sequence shown here is derived from an EMBL/GenBank/DDBJ whole genome shotgun (WGS) entry which is preliminary data.</text>
</comment>
<evidence type="ECO:0000256" key="3">
    <source>
        <dbReference type="ARBA" id="ARBA00022692"/>
    </source>
</evidence>
<gene>
    <name evidence="7" type="ORF">COB21_04705</name>
</gene>
<feature type="transmembrane region" description="Helical" evidence="6">
    <location>
        <begin position="210"/>
        <end position="230"/>
    </location>
</feature>
<dbReference type="PANTHER" id="PTHR11101">
    <property type="entry name" value="PHOSPHATE TRANSPORTER"/>
    <property type="match status" value="1"/>
</dbReference>
<reference evidence="8" key="1">
    <citation type="submission" date="2017-08" db="EMBL/GenBank/DDBJ databases">
        <title>A dynamic microbial community with high functional redundancy inhabits the cold, oxic subseafloor aquifer.</title>
        <authorList>
            <person name="Tully B.J."/>
            <person name="Wheat C.G."/>
            <person name="Glazer B.T."/>
            <person name="Huber J.A."/>
        </authorList>
    </citation>
    <scope>NUCLEOTIDE SEQUENCE [LARGE SCALE GENOMIC DNA]</scope>
</reference>
<keyword evidence="3 6" id="KW-0812">Transmembrane</keyword>
<comment type="similarity">
    <text evidence="6">Belongs to the inorganic phosphate transporter (PiT) (TC 2.A.20) family.</text>
</comment>
<proteinExistence type="inferred from homology"/>
<dbReference type="Proteomes" id="UP000218775">
    <property type="component" value="Unassembled WGS sequence"/>
</dbReference>
<evidence type="ECO:0000256" key="6">
    <source>
        <dbReference type="RuleBase" id="RU363058"/>
    </source>
</evidence>
<dbReference type="GO" id="GO:0035435">
    <property type="term" value="P:phosphate ion transmembrane transport"/>
    <property type="evidence" value="ECO:0007669"/>
    <property type="project" value="TreeGrafter"/>
</dbReference>
<dbReference type="Pfam" id="PF01384">
    <property type="entry name" value="PHO4"/>
    <property type="match status" value="1"/>
</dbReference>
<dbReference type="EMBL" id="NVUK01000032">
    <property type="protein sequence ID" value="PCI76217.1"/>
    <property type="molecule type" value="Genomic_DNA"/>
</dbReference>
<keyword evidence="2 6" id="KW-0813">Transport</keyword>
<feature type="transmembrane region" description="Helical" evidence="6">
    <location>
        <begin position="355"/>
        <end position="376"/>
    </location>
</feature>
<dbReference type="PANTHER" id="PTHR11101:SF80">
    <property type="entry name" value="PHOSPHATE TRANSPORTER"/>
    <property type="match status" value="1"/>
</dbReference>
<keyword evidence="4 6" id="KW-1133">Transmembrane helix</keyword>
<feature type="transmembrane region" description="Helical" evidence="6">
    <location>
        <begin position="415"/>
        <end position="434"/>
    </location>
</feature>
<feature type="transmembrane region" description="Helical" evidence="6">
    <location>
        <begin position="75"/>
        <end position="98"/>
    </location>
</feature>
<name>A0A2A4X2D6_UNCAE</name>
<protein>
    <recommendedName>
        <fullName evidence="6">Phosphate transporter</fullName>
    </recommendedName>
</protein>
<accession>A0A2A4X2D6</accession>
<keyword evidence="5 6" id="KW-0472">Membrane</keyword>
<evidence type="ECO:0000313" key="8">
    <source>
        <dbReference type="Proteomes" id="UP000218775"/>
    </source>
</evidence>
<dbReference type="GO" id="GO:0016020">
    <property type="term" value="C:membrane"/>
    <property type="evidence" value="ECO:0007669"/>
    <property type="project" value="UniProtKB-SubCell"/>
</dbReference>
<evidence type="ECO:0000256" key="2">
    <source>
        <dbReference type="ARBA" id="ARBA00022448"/>
    </source>
</evidence>
<dbReference type="GO" id="GO:0005315">
    <property type="term" value="F:phosphate transmembrane transporter activity"/>
    <property type="evidence" value="ECO:0007669"/>
    <property type="project" value="InterPro"/>
</dbReference>
<organism evidence="7 8">
    <name type="scientific">Aerophobetes bacterium</name>
    <dbReference type="NCBI Taxonomy" id="2030807"/>
    <lineage>
        <taxon>Bacteria</taxon>
        <taxon>Candidatus Aerophobota</taxon>
    </lineage>
</organism>
<evidence type="ECO:0000256" key="5">
    <source>
        <dbReference type="ARBA" id="ARBA00023136"/>
    </source>
</evidence>
<feature type="transmembrane region" description="Helical" evidence="6">
    <location>
        <begin position="104"/>
        <end position="124"/>
    </location>
</feature>
<feature type="transmembrane region" description="Helical" evidence="6">
    <location>
        <begin position="43"/>
        <end position="63"/>
    </location>
</feature>
<comment type="subcellular location">
    <subcellularLocation>
        <location evidence="1 6">Membrane</location>
        <topology evidence="1 6">Multi-pass membrane protein</topology>
    </subcellularLocation>
</comment>
<feature type="transmembrane region" description="Helical" evidence="6">
    <location>
        <begin position="446"/>
        <end position="467"/>
    </location>
</feature>
<feature type="transmembrane region" description="Helical" evidence="6">
    <location>
        <begin position="178"/>
        <end position="198"/>
    </location>
</feature>
<dbReference type="InterPro" id="IPR001204">
    <property type="entry name" value="Phos_transporter"/>
</dbReference>
<evidence type="ECO:0000256" key="1">
    <source>
        <dbReference type="ARBA" id="ARBA00004141"/>
    </source>
</evidence>